<proteinExistence type="predicted"/>
<reference evidence="1 2" key="1">
    <citation type="submission" date="2019-05" db="EMBL/GenBank/DDBJ databases">
        <title>The compact genome of Giardia muris reveals important steps in the evolution of intestinal protozoan parasites.</title>
        <authorList>
            <person name="Xu F."/>
            <person name="Jimenez-Gonzalez A."/>
            <person name="Einarsson E."/>
            <person name="Astvaldsson A."/>
            <person name="Peirasmaki D."/>
            <person name="Eckmann L."/>
            <person name="Andersson J.O."/>
            <person name="Svard S.G."/>
            <person name="Jerlstrom-Hultqvist J."/>
        </authorList>
    </citation>
    <scope>NUCLEOTIDE SEQUENCE [LARGE SCALE GENOMIC DNA]</scope>
    <source>
        <strain evidence="1 2">Roberts-Thomson</strain>
    </source>
</reference>
<evidence type="ECO:0000313" key="1">
    <source>
        <dbReference type="EMBL" id="TNJ30015.1"/>
    </source>
</evidence>
<dbReference type="GO" id="GO:0005546">
    <property type="term" value="F:phosphatidylinositol-4,5-bisphosphate binding"/>
    <property type="evidence" value="ECO:0007669"/>
    <property type="project" value="TreeGrafter"/>
</dbReference>
<dbReference type="GO" id="GO:0006893">
    <property type="term" value="P:Golgi to plasma membrane transport"/>
    <property type="evidence" value="ECO:0007669"/>
    <property type="project" value="TreeGrafter"/>
</dbReference>
<dbReference type="VEuPathDB" id="GiardiaDB:GMRT_13595"/>
<dbReference type="GO" id="GO:0000145">
    <property type="term" value="C:exocyst"/>
    <property type="evidence" value="ECO:0007669"/>
    <property type="project" value="TreeGrafter"/>
</dbReference>
<dbReference type="EMBL" id="VDLU01000001">
    <property type="protein sequence ID" value="TNJ30015.1"/>
    <property type="molecule type" value="Genomic_DNA"/>
</dbReference>
<dbReference type="OrthoDB" id="10251651at2759"/>
<dbReference type="GO" id="GO:0005886">
    <property type="term" value="C:plasma membrane"/>
    <property type="evidence" value="ECO:0007669"/>
    <property type="project" value="TreeGrafter"/>
</dbReference>
<evidence type="ECO:0000313" key="2">
    <source>
        <dbReference type="Proteomes" id="UP000315496"/>
    </source>
</evidence>
<dbReference type="GO" id="GO:0006887">
    <property type="term" value="P:exocytosis"/>
    <property type="evidence" value="ECO:0007669"/>
    <property type="project" value="TreeGrafter"/>
</dbReference>
<dbReference type="Proteomes" id="UP000315496">
    <property type="component" value="Chromosome 1"/>
</dbReference>
<dbReference type="PANTHER" id="PTHR16092">
    <property type="entry name" value="SEC3/SYNTAXIN-RELATED"/>
    <property type="match status" value="1"/>
</dbReference>
<gene>
    <name evidence="1" type="ORF">GMRT_13595</name>
</gene>
<dbReference type="PANTHER" id="PTHR16092:SF14">
    <property type="entry name" value="EXOCYST COMPLEX COMPONENT 1 ISOFORM X1"/>
    <property type="match status" value="1"/>
</dbReference>
<keyword evidence="2" id="KW-1185">Reference proteome</keyword>
<organism evidence="1 2">
    <name type="scientific">Giardia muris</name>
    <dbReference type="NCBI Taxonomy" id="5742"/>
    <lineage>
        <taxon>Eukaryota</taxon>
        <taxon>Metamonada</taxon>
        <taxon>Diplomonadida</taxon>
        <taxon>Hexamitidae</taxon>
        <taxon>Giardiinae</taxon>
        <taxon>Giardia</taxon>
    </lineage>
</organism>
<name>A0A4Z1SZ21_GIAMU</name>
<comment type="caution">
    <text evidence="1">The sequence shown here is derived from an EMBL/GenBank/DDBJ whole genome shotgun (WGS) entry which is preliminary data.</text>
</comment>
<dbReference type="AlphaFoldDB" id="A0A4Z1SZ21"/>
<sequence>MEIASVSEQLTASTGDLIEALLAITDKVRIDTQKLTSDTIHVATRVVSLGDEAMSIMDRGRMAFDAINQARQHPQIVTTDDEKAMVLAAITAALEFVEQGTRLQADLVEACLGHNAVFTAQTMKGIEEYDHARSAYLETYPDFDTLSVVADTHKAVQLAREKFLDSMLQSVLISLQKAFAATVARRPTRELKNTEHYIDIQLILDSMRESKPLIQNLFELDVEKFRTLRALYIIVFCAIVKESTSHLVANIGGGVEDPTLDILRGLQLKSFQLSYNSLRFPNGNPIAAPSVQGTSGRQAAMQVPALTHSSFSTDKALGHFLLCFLETVLSVEKMFAEVFYPLESGVTIVSSYRTCNDPVLLLPMASVENLNGAIANLTATSQLLSPDLDLGACIGTIFVSLCDLSVLKKHHEYVLGLQFLPTPCYLQTVRNLSSVSSSTNVQDVSVVGRPLTQILDVALSQNVLYSFAFLAEVVEALLLARYFRSELYLIILSVVMVHLNTRIDEFCVTFYKSLSDVHPSIKQAGVFSGTLHTCILLTAIYSLYFAASYTARSLRTAFGIYEHVYARLIGMLGSSGAELTTVDIEQVEHHLLTPVPDLEEFTAIFTLHYPLVHIEKAVKQPYGTIITKLQEWLEYVVKADRGNTEKYGVVATLENLSFLCFYCSEILTANFKTSLNAQLADQCRQLLSEYIAQNMEYKFSGSNSWVVFYDAICSALNEGLQFTEIPTRPGLTVKDADAAIKNCNSTLEKSIHEVLERFLKHLNTRSATNAATKIVSLDRLQQGTSKLCERVFTAFRDLVLEKYSNMLSYLPKCYSTGLKAKPNLTSEKLTMIFNSAIEGALMKTRA</sequence>
<protein>
    <submittedName>
        <fullName evidence="1">Uncharacterized protein</fullName>
    </submittedName>
</protein>
<accession>A0A4Z1SZ21</accession>